<name>A0ABV7LK80_9GAMM</name>
<evidence type="ECO:0000256" key="1">
    <source>
        <dbReference type="SAM" id="Phobius"/>
    </source>
</evidence>
<protein>
    <submittedName>
        <fullName evidence="2">Protein YgfX</fullName>
    </submittedName>
</protein>
<keyword evidence="3" id="KW-1185">Reference proteome</keyword>
<proteinExistence type="predicted"/>
<accession>A0ABV7LK80</accession>
<feature type="transmembrane region" description="Helical" evidence="1">
    <location>
        <begin position="12"/>
        <end position="32"/>
    </location>
</feature>
<reference evidence="3" key="1">
    <citation type="journal article" date="2019" name="Int. J. Syst. Evol. Microbiol.">
        <title>The Global Catalogue of Microorganisms (GCM) 10K type strain sequencing project: providing services to taxonomists for standard genome sequencing and annotation.</title>
        <authorList>
            <consortium name="The Broad Institute Genomics Platform"/>
            <consortium name="The Broad Institute Genome Sequencing Center for Infectious Disease"/>
            <person name="Wu L."/>
            <person name="Ma J."/>
        </authorList>
    </citation>
    <scope>NUCLEOTIDE SEQUENCE [LARGE SCALE GENOMIC DNA]</scope>
    <source>
        <strain evidence="3">CECT 7698</strain>
    </source>
</reference>
<comment type="caution">
    <text evidence="2">The sequence shown here is derived from an EMBL/GenBank/DDBJ whole genome shotgun (WGS) entry which is preliminary data.</text>
</comment>
<dbReference type="Pfam" id="PF07254">
    <property type="entry name" value="Cpta_toxin"/>
    <property type="match status" value="1"/>
</dbReference>
<dbReference type="Proteomes" id="UP001595579">
    <property type="component" value="Unassembled WGS sequence"/>
</dbReference>
<keyword evidence="1" id="KW-0472">Membrane</keyword>
<dbReference type="EMBL" id="JBHRUG010000005">
    <property type="protein sequence ID" value="MFC3282576.1"/>
    <property type="molecule type" value="Genomic_DNA"/>
</dbReference>
<gene>
    <name evidence="2" type="ORF">ACFOEV_02995</name>
</gene>
<evidence type="ECO:0000313" key="3">
    <source>
        <dbReference type="Proteomes" id="UP001595579"/>
    </source>
</evidence>
<feature type="transmembrane region" description="Helical" evidence="1">
    <location>
        <begin position="38"/>
        <end position="55"/>
    </location>
</feature>
<keyword evidence="1" id="KW-0812">Transmembrane</keyword>
<sequence length="146" mass="17148">MPRTPVTISIAPSRLAGLVHLGMALLICLSLLIFAPPWLLGTAAIAMTALLWRSWRMRRHWQLRGVPYGERERRWQWRRPEDEHWRETTLEVCYLGPWLIALRLAGHRHWLWPDSAPAEALRDLRRVLLGGSSRRQEASTLQERFR</sequence>
<dbReference type="InterPro" id="IPR009883">
    <property type="entry name" value="YgfX"/>
</dbReference>
<keyword evidence="1" id="KW-1133">Transmembrane helix</keyword>
<evidence type="ECO:0000313" key="2">
    <source>
        <dbReference type="EMBL" id="MFC3282576.1"/>
    </source>
</evidence>
<organism evidence="2 3">
    <name type="scientific">Litchfieldella rifensis</name>
    <dbReference type="NCBI Taxonomy" id="762643"/>
    <lineage>
        <taxon>Bacteria</taxon>
        <taxon>Pseudomonadati</taxon>
        <taxon>Pseudomonadota</taxon>
        <taxon>Gammaproteobacteria</taxon>
        <taxon>Oceanospirillales</taxon>
        <taxon>Halomonadaceae</taxon>
        <taxon>Litchfieldella</taxon>
    </lineage>
</organism>
<dbReference type="RefSeq" id="WP_386771460.1">
    <property type="nucleotide sequence ID" value="NZ_JBHRUG010000005.1"/>
</dbReference>